<comment type="subcellular location">
    <subcellularLocation>
        <location evidence="1">Membrane</location>
    </subcellularLocation>
</comment>
<dbReference type="AlphaFoldDB" id="A0A2G2ZSS4"/>
<feature type="transmembrane region" description="Helical" evidence="7">
    <location>
        <begin position="21"/>
        <end position="42"/>
    </location>
</feature>
<evidence type="ECO:0000256" key="7">
    <source>
        <dbReference type="SAM" id="Phobius"/>
    </source>
</evidence>
<keyword evidence="4" id="KW-0029">Amino-acid transport</keyword>
<dbReference type="PANTHER" id="PTHR48017">
    <property type="entry name" value="OS05G0424000 PROTEIN-RELATED"/>
    <property type="match status" value="1"/>
</dbReference>
<dbReference type="Gramene" id="PHT85022">
    <property type="protein sequence ID" value="PHT85022"/>
    <property type="gene ID" value="T459_13465"/>
</dbReference>
<protein>
    <recommendedName>
        <fullName evidence="8">Amino acid transporter transmembrane domain-containing protein</fullName>
    </recommendedName>
</protein>
<evidence type="ECO:0000259" key="8">
    <source>
        <dbReference type="Pfam" id="PF01490"/>
    </source>
</evidence>
<evidence type="ECO:0000256" key="4">
    <source>
        <dbReference type="ARBA" id="ARBA00022970"/>
    </source>
</evidence>
<dbReference type="Proteomes" id="UP000222542">
    <property type="component" value="Unassembled WGS sequence"/>
</dbReference>
<sequence length="119" mass="13407">MPVFDNLEFRYTSNKKQPCPWWLRTGLRLFFGCLALFIAVALPFLPSLAGLIGGIALPVTLAHPCLMWIMIKKPKRYSSSWFVNWSLGVLGLVLSVVLVFGAIWTIAIQGLDVHFFKPQ</sequence>
<keyword evidence="5 7" id="KW-1133">Transmembrane helix</keyword>
<keyword evidence="3 7" id="KW-0812">Transmembrane</keyword>
<dbReference type="STRING" id="4072.A0A2G2ZSS4"/>
<keyword evidence="10" id="KW-1185">Reference proteome</keyword>
<gene>
    <name evidence="9" type="ORF">T459_13465</name>
</gene>
<evidence type="ECO:0000256" key="6">
    <source>
        <dbReference type="ARBA" id="ARBA00023136"/>
    </source>
</evidence>
<dbReference type="GO" id="GO:0016020">
    <property type="term" value="C:membrane"/>
    <property type="evidence" value="ECO:0007669"/>
    <property type="project" value="UniProtKB-SubCell"/>
</dbReference>
<reference evidence="9 10" key="2">
    <citation type="journal article" date="2017" name="Genome Biol.">
        <title>New reference genome sequences of hot pepper reveal the massive evolution of plant disease-resistance genes by retroduplication.</title>
        <authorList>
            <person name="Kim S."/>
            <person name="Park J."/>
            <person name="Yeom S.I."/>
            <person name="Kim Y.M."/>
            <person name="Seo E."/>
            <person name="Kim K.T."/>
            <person name="Kim M.S."/>
            <person name="Lee J.M."/>
            <person name="Cheong K."/>
            <person name="Shin H.S."/>
            <person name="Kim S.B."/>
            <person name="Han K."/>
            <person name="Lee J."/>
            <person name="Park M."/>
            <person name="Lee H.A."/>
            <person name="Lee H.Y."/>
            <person name="Lee Y."/>
            <person name="Oh S."/>
            <person name="Lee J.H."/>
            <person name="Choi E."/>
            <person name="Choi E."/>
            <person name="Lee S.E."/>
            <person name="Jeon J."/>
            <person name="Kim H."/>
            <person name="Choi G."/>
            <person name="Song H."/>
            <person name="Lee J."/>
            <person name="Lee S.C."/>
            <person name="Kwon J.K."/>
            <person name="Lee H.Y."/>
            <person name="Koo N."/>
            <person name="Hong Y."/>
            <person name="Kim R.W."/>
            <person name="Kang W.H."/>
            <person name="Huh J.H."/>
            <person name="Kang B.C."/>
            <person name="Yang T.J."/>
            <person name="Lee Y.H."/>
            <person name="Bennetzen J.L."/>
            <person name="Choi D."/>
        </authorList>
    </citation>
    <scope>NUCLEOTIDE SEQUENCE [LARGE SCALE GENOMIC DNA]</scope>
    <source>
        <strain evidence="10">cv. CM334</strain>
    </source>
</reference>
<evidence type="ECO:0000313" key="10">
    <source>
        <dbReference type="Proteomes" id="UP000222542"/>
    </source>
</evidence>
<evidence type="ECO:0000256" key="2">
    <source>
        <dbReference type="ARBA" id="ARBA00022448"/>
    </source>
</evidence>
<feature type="transmembrane region" description="Helical" evidence="7">
    <location>
        <begin position="48"/>
        <end position="70"/>
    </location>
</feature>
<feature type="transmembrane region" description="Helical" evidence="7">
    <location>
        <begin position="82"/>
        <end position="107"/>
    </location>
</feature>
<comment type="caution">
    <text evidence="9">The sequence shown here is derived from an EMBL/GenBank/DDBJ whole genome shotgun (WGS) entry which is preliminary data.</text>
</comment>
<dbReference type="EMBL" id="AYRZ02000004">
    <property type="protein sequence ID" value="PHT85022.1"/>
    <property type="molecule type" value="Genomic_DNA"/>
</dbReference>
<dbReference type="Pfam" id="PF01490">
    <property type="entry name" value="Aa_trans"/>
    <property type="match status" value="1"/>
</dbReference>
<accession>A0A2G2ZSS4</accession>
<evidence type="ECO:0000313" key="9">
    <source>
        <dbReference type="EMBL" id="PHT85022.1"/>
    </source>
</evidence>
<dbReference type="GO" id="GO:0006865">
    <property type="term" value="P:amino acid transport"/>
    <property type="evidence" value="ECO:0007669"/>
    <property type="project" value="UniProtKB-KW"/>
</dbReference>
<proteinExistence type="predicted"/>
<keyword evidence="2" id="KW-0813">Transport</keyword>
<dbReference type="InterPro" id="IPR013057">
    <property type="entry name" value="AA_transpt_TM"/>
</dbReference>
<organism evidence="9 10">
    <name type="scientific">Capsicum annuum</name>
    <name type="common">Capsicum pepper</name>
    <dbReference type="NCBI Taxonomy" id="4072"/>
    <lineage>
        <taxon>Eukaryota</taxon>
        <taxon>Viridiplantae</taxon>
        <taxon>Streptophyta</taxon>
        <taxon>Embryophyta</taxon>
        <taxon>Tracheophyta</taxon>
        <taxon>Spermatophyta</taxon>
        <taxon>Magnoliopsida</taxon>
        <taxon>eudicotyledons</taxon>
        <taxon>Gunneridae</taxon>
        <taxon>Pentapetalae</taxon>
        <taxon>asterids</taxon>
        <taxon>lamiids</taxon>
        <taxon>Solanales</taxon>
        <taxon>Solanaceae</taxon>
        <taxon>Solanoideae</taxon>
        <taxon>Capsiceae</taxon>
        <taxon>Capsicum</taxon>
    </lineage>
</organism>
<name>A0A2G2ZSS4_CAPAN</name>
<keyword evidence="6 7" id="KW-0472">Membrane</keyword>
<feature type="domain" description="Amino acid transporter transmembrane" evidence="8">
    <location>
        <begin position="10"/>
        <end position="106"/>
    </location>
</feature>
<dbReference type="OMA" id="ERWSITW"/>
<evidence type="ECO:0000256" key="5">
    <source>
        <dbReference type="ARBA" id="ARBA00022989"/>
    </source>
</evidence>
<evidence type="ECO:0000256" key="1">
    <source>
        <dbReference type="ARBA" id="ARBA00004370"/>
    </source>
</evidence>
<reference evidence="9 10" key="1">
    <citation type="journal article" date="2014" name="Nat. Genet.">
        <title>Genome sequence of the hot pepper provides insights into the evolution of pungency in Capsicum species.</title>
        <authorList>
            <person name="Kim S."/>
            <person name="Park M."/>
            <person name="Yeom S.I."/>
            <person name="Kim Y.M."/>
            <person name="Lee J.M."/>
            <person name="Lee H.A."/>
            <person name="Seo E."/>
            <person name="Choi J."/>
            <person name="Cheong K."/>
            <person name="Kim K.T."/>
            <person name="Jung K."/>
            <person name="Lee G.W."/>
            <person name="Oh S.K."/>
            <person name="Bae C."/>
            <person name="Kim S.B."/>
            <person name="Lee H.Y."/>
            <person name="Kim S.Y."/>
            <person name="Kim M.S."/>
            <person name="Kang B.C."/>
            <person name="Jo Y.D."/>
            <person name="Yang H.B."/>
            <person name="Jeong H.J."/>
            <person name="Kang W.H."/>
            <person name="Kwon J.K."/>
            <person name="Shin C."/>
            <person name="Lim J.Y."/>
            <person name="Park J.H."/>
            <person name="Huh J.H."/>
            <person name="Kim J.S."/>
            <person name="Kim B.D."/>
            <person name="Cohen O."/>
            <person name="Paran I."/>
            <person name="Suh M.C."/>
            <person name="Lee S.B."/>
            <person name="Kim Y.K."/>
            <person name="Shin Y."/>
            <person name="Noh S.J."/>
            <person name="Park J."/>
            <person name="Seo Y.S."/>
            <person name="Kwon S.Y."/>
            <person name="Kim H.A."/>
            <person name="Park J.M."/>
            <person name="Kim H.J."/>
            <person name="Choi S.B."/>
            <person name="Bosland P.W."/>
            <person name="Reeves G."/>
            <person name="Jo S.H."/>
            <person name="Lee B.W."/>
            <person name="Cho H.T."/>
            <person name="Choi H.S."/>
            <person name="Lee M.S."/>
            <person name="Yu Y."/>
            <person name="Do Choi Y."/>
            <person name="Park B.S."/>
            <person name="van Deynze A."/>
            <person name="Ashrafi H."/>
            <person name="Hill T."/>
            <person name="Kim W.T."/>
            <person name="Pai H.S."/>
            <person name="Ahn H.K."/>
            <person name="Yeam I."/>
            <person name="Giovannoni J.J."/>
            <person name="Rose J.K."/>
            <person name="Sorensen I."/>
            <person name="Lee S.J."/>
            <person name="Kim R.W."/>
            <person name="Choi I.Y."/>
            <person name="Choi B.S."/>
            <person name="Lim J.S."/>
            <person name="Lee Y.H."/>
            <person name="Choi D."/>
        </authorList>
    </citation>
    <scope>NUCLEOTIDE SEQUENCE [LARGE SCALE GENOMIC DNA]</scope>
    <source>
        <strain evidence="10">cv. CM334</strain>
    </source>
</reference>
<evidence type="ECO:0000256" key="3">
    <source>
        <dbReference type="ARBA" id="ARBA00022692"/>
    </source>
</evidence>